<dbReference type="RefSeq" id="WP_068369507.1">
    <property type="nucleotide sequence ID" value="NZ_CAMQER010000105.1"/>
</dbReference>
<dbReference type="PANTHER" id="PTHR42887">
    <property type="entry name" value="OS12G0638800 PROTEIN"/>
    <property type="match status" value="1"/>
</dbReference>
<dbReference type="Gene3D" id="1.10.8.260">
    <property type="entry name" value="HI0933 insert domain-like"/>
    <property type="match status" value="1"/>
</dbReference>
<keyword evidence="2" id="KW-0285">Flavoprotein</keyword>
<proteinExistence type="predicted"/>
<evidence type="ECO:0000256" key="3">
    <source>
        <dbReference type="ARBA" id="ARBA00022827"/>
    </source>
</evidence>
<feature type="domain" description="RsdA/BaiN/AoA(So)-like Rossmann fold-like" evidence="4">
    <location>
        <begin position="2"/>
        <end position="397"/>
    </location>
</feature>
<dbReference type="PANTHER" id="PTHR42887:SF2">
    <property type="entry name" value="OS12G0638800 PROTEIN"/>
    <property type="match status" value="1"/>
</dbReference>
<accession>A0A134ABQ9</accession>
<gene>
    <name evidence="6" type="ORF">HMPREF1863_01644</name>
</gene>
<dbReference type="InterPro" id="IPR004792">
    <property type="entry name" value="BaiN-like"/>
</dbReference>
<name>A0A134ABQ9_9FIRM</name>
<organism evidence="6 7">
    <name type="scientific">Aedoeadaptatus coxii</name>
    <dbReference type="NCBI Taxonomy" id="755172"/>
    <lineage>
        <taxon>Bacteria</taxon>
        <taxon>Bacillati</taxon>
        <taxon>Bacillota</taxon>
        <taxon>Tissierellia</taxon>
        <taxon>Tissierellales</taxon>
        <taxon>Peptoniphilaceae</taxon>
        <taxon>Aedoeadaptatus</taxon>
    </lineage>
</organism>
<dbReference type="PRINTS" id="PR00411">
    <property type="entry name" value="PNDRDTASEI"/>
</dbReference>
<evidence type="ECO:0000259" key="4">
    <source>
        <dbReference type="Pfam" id="PF03486"/>
    </source>
</evidence>
<dbReference type="InterPro" id="IPR055178">
    <property type="entry name" value="RsdA/BaiN/AoA(So)-like_dom"/>
</dbReference>
<dbReference type="Gene3D" id="3.50.50.60">
    <property type="entry name" value="FAD/NAD(P)-binding domain"/>
    <property type="match status" value="1"/>
</dbReference>
<dbReference type="Gene3D" id="2.40.30.10">
    <property type="entry name" value="Translation factors"/>
    <property type="match status" value="1"/>
</dbReference>
<evidence type="ECO:0000256" key="1">
    <source>
        <dbReference type="ARBA" id="ARBA00001974"/>
    </source>
</evidence>
<dbReference type="Pfam" id="PF22780">
    <property type="entry name" value="HI0933_like_1st"/>
    <property type="match status" value="1"/>
</dbReference>
<evidence type="ECO:0000259" key="5">
    <source>
        <dbReference type="Pfam" id="PF22780"/>
    </source>
</evidence>
<feature type="domain" description="RsdA/BaiN/AoA(So)-like insert" evidence="5">
    <location>
        <begin position="187"/>
        <end position="335"/>
    </location>
</feature>
<protein>
    <submittedName>
        <fullName evidence="6">Flavoprotein family protein</fullName>
    </submittedName>
</protein>
<comment type="cofactor">
    <cofactor evidence="1">
        <name>FAD</name>
        <dbReference type="ChEBI" id="CHEBI:57692"/>
    </cofactor>
</comment>
<dbReference type="InterPro" id="IPR036188">
    <property type="entry name" value="FAD/NAD-bd_sf"/>
</dbReference>
<dbReference type="AlphaFoldDB" id="A0A134ABQ9"/>
<dbReference type="InterPro" id="IPR057661">
    <property type="entry name" value="RsdA/BaiN/AoA(So)_Rossmann"/>
</dbReference>
<comment type="caution">
    <text evidence="6">The sequence shown here is derived from an EMBL/GenBank/DDBJ whole genome shotgun (WGS) entry which is preliminary data.</text>
</comment>
<dbReference type="SUPFAM" id="SSF160996">
    <property type="entry name" value="HI0933 insert domain-like"/>
    <property type="match status" value="1"/>
</dbReference>
<keyword evidence="3" id="KW-0274">FAD</keyword>
<evidence type="ECO:0000313" key="7">
    <source>
        <dbReference type="Proteomes" id="UP000070442"/>
    </source>
</evidence>
<dbReference type="PATRIC" id="fig|755172.3.peg.1606"/>
<sequence length="404" mass="44863">MIIIIGGGPAGMMAAIRGAENDKVLLIEQNEKLGKKLFITGKGRCNLCNDCDDELFFDSLHRNGRFMYSSYYSFPSYSLQSFFQSGGVPLKVERGQRVFPVSDKSSDIIRRLEKELKNRQVNISLNTKVSKIKKTSDGFYVETDRGPFYGDKVVVATGGMTYKNTGSTGDGYRWAKAFDINVVKPVAGLVGLKADIPFRDSLQGLSLKNVELFARTEEDTYSEFGEMLITHYGISGPIVLSMSSRINRENKVDLWIDLKPVLTKEKLNERLIREVNENSNKEIHTILKSMAPKSLVEPLLSLARIEAALPAHQLTVDMRENLVKSFKYFPLTYRGLFEENTGIVTTGGVDVSELNPSTMESRKISGLYFCGEVIDVDGPTGGFNLQIAFSTGYLAGMSASKEEA</sequence>
<dbReference type="InterPro" id="IPR023166">
    <property type="entry name" value="BaiN-like_dom_sf"/>
</dbReference>
<dbReference type="STRING" id="755172.HMPREF1863_01644"/>
<dbReference type="NCBIfam" id="TIGR00275">
    <property type="entry name" value="aminoacetone oxidase family FAD-binding enzyme"/>
    <property type="match status" value="1"/>
</dbReference>
<dbReference type="OrthoDB" id="9773233at2"/>
<dbReference type="SUPFAM" id="SSF51905">
    <property type="entry name" value="FAD/NAD(P)-binding domain"/>
    <property type="match status" value="1"/>
</dbReference>
<evidence type="ECO:0000256" key="2">
    <source>
        <dbReference type="ARBA" id="ARBA00022630"/>
    </source>
</evidence>
<dbReference type="Pfam" id="PF03486">
    <property type="entry name" value="HI0933_like"/>
    <property type="match status" value="1"/>
</dbReference>
<dbReference type="Proteomes" id="UP000070442">
    <property type="component" value="Unassembled WGS sequence"/>
</dbReference>
<evidence type="ECO:0000313" key="6">
    <source>
        <dbReference type="EMBL" id="KXB65136.1"/>
    </source>
</evidence>
<reference evidence="7" key="1">
    <citation type="submission" date="2016-01" db="EMBL/GenBank/DDBJ databases">
        <authorList>
            <person name="Mitreva M."/>
            <person name="Pepin K.H."/>
            <person name="Mihindukulasuriya K.A."/>
            <person name="Fulton R."/>
            <person name="Fronick C."/>
            <person name="O'Laughlin M."/>
            <person name="Miner T."/>
            <person name="Herter B."/>
            <person name="Rosa B.A."/>
            <person name="Cordes M."/>
            <person name="Tomlinson C."/>
            <person name="Wollam A."/>
            <person name="Palsikar V.B."/>
            <person name="Mardis E.R."/>
            <person name="Wilson R.K."/>
        </authorList>
    </citation>
    <scope>NUCLEOTIDE SEQUENCE [LARGE SCALE GENOMIC DNA]</scope>
    <source>
        <strain evidence="7">DNF00729</strain>
    </source>
</reference>
<keyword evidence="7" id="KW-1185">Reference proteome</keyword>
<dbReference type="EMBL" id="LSDG01000045">
    <property type="protein sequence ID" value="KXB65136.1"/>
    <property type="molecule type" value="Genomic_DNA"/>
</dbReference>
<dbReference type="PRINTS" id="PR00368">
    <property type="entry name" value="FADPNR"/>
</dbReference>